<feature type="transmembrane region" description="Helical" evidence="6">
    <location>
        <begin position="872"/>
        <end position="896"/>
    </location>
</feature>
<feature type="transmembrane region" description="Helical" evidence="6">
    <location>
        <begin position="984"/>
        <end position="1007"/>
    </location>
</feature>
<feature type="transmembrane region" description="Helical" evidence="6">
    <location>
        <begin position="339"/>
        <end position="356"/>
    </location>
</feature>
<feature type="transmembrane region" description="Helical" evidence="6">
    <location>
        <begin position="739"/>
        <end position="761"/>
    </location>
</feature>
<feature type="transmembrane region" description="Helical" evidence="6">
    <location>
        <begin position="533"/>
        <end position="552"/>
    </location>
</feature>
<keyword evidence="4 6" id="KW-0472">Membrane</keyword>
<dbReference type="AlphaFoldDB" id="A0A8T0E972"/>
<evidence type="ECO:0000256" key="4">
    <source>
        <dbReference type="ARBA" id="ARBA00023136"/>
    </source>
</evidence>
<feature type="domain" description="Amino acid transporter transmembrane" evidence="7">
    <location>
        <begin position="838"/>
        <end position="1225"/>
    </location>
</feature>
<feature type="transmembrane region" description="Helical" evidence="6">
    <location>
        <begin position="182"/>
        <end position="205"/>
    </location>
</feature>
<feature type="transmembrane region" description="Helical" evidence="6">
    <location>
        <begin position="1207"/>
        <end position="1228"/>
    </location>
</feature>
<feature type="transmembrane region" description="Helical" evidence="6">
    <location>
        <begin position="716"/>
        <end position="733"/>
    </location>
</feature>
<feature type="transmembrane region" description="Helical" evidence="6">
    <location>
        <begin position="123"/>
        <end position="143"/>
    </location>
</feature>
<feature type="region of interest" description="Disordered" evidence="5">
    <location>
        <begin position="1"/>
        <end position="26"/>
    </location>
</feature>
<feature type="domain" description="Amino acid transporter transmembrane" evidence="7">
    <location>
        <begin position="37"/>
        <end position="390"/>
    </location>
</feature>
<feature type="transmembrane region" description="Helical" evidence="6">
    <location>
        <begin position="601"/>
        <end position="622"/>
    </location>
</feature>
<feature type="transmembrane region" description="Helical" evidence="6">
    <location>
        <begin position="257"/>
        <end position="280"/>
    </location>
</feature>
<dbReference type="Gene3D" id="1.20.1740.10">
    <property type="entry name" value="Amino acid/polyamine transporter I"/>
    <property type="match status" value="3"/>
</dbReference>
<feature type="transmembrane region" description="Helical" evidence="6">
    <location>
        <begin position="1141"/>
        <end position="1158"/>
    </location>
</feature>
<reference evidence="8" key="1">
    <citation type="journal article" date="2020" name="bioRxiv">
        <title>Chromosome-level reference genome of the European wasp spider Argiope bruennichi: a resource for studies on range expansion and evolutionary adaptation.</title>
        <authorList>
            <person name="Sheffer M.M."/>
            <person name="Hoppe A."/>
            <person name="Krehenwinkel H."/>
            <person name="Uhl G."/>
            <person name="Kuss A.W."/>
            <person name="Jensen L."/>
            <person name="Jensen C."/>
            <person name="Gillespie R.G."/>
            <person name="Hoff K.J."/>
            <person name="Prost S."/>
        </authorList>
    </citation>
    <scope>NUCLEOTIDE SEQUENCE</scope>
</reference>
<feature type="transmembrane region" description="Helical" evidence="6">
    <location>
        <begin position="501"/>
        <end position="521"/>
    </location>
</feature>
<keyword evidence="2 6" id="KW-0812">Transmembrane</keyword>
<gene>
    <name evidence="8" type="ORF">HNY73_020764</name>
</gene>
<feature type="transmembrane region" description="Helical" evidence="6">
    <location>
        <begin position="465"/>
        <end position="489"/>
    </location>
</feature>
<feature type="transmembrane region" description="Helical" evidence="6">
    <location>
        <begin position="37"/>
        <end position="58"/>
    </location>
</feature>
<evidence type="ECO:0000259" key="7">
    <source>
        <dbReference type="Pfam" id="PF01490"/>
    </source>
</evidence>
<keyword evidence="9" id="KW-1185">Reference proteome</keyword>
<proteinExistence type="predicted"/>
<feature type="transmembrane region" description="Helical" evidence="6">
    <location>
        <begin position="677"/>
        <end position="696"/>
    </location>
</feature>
<feature type="compositionally biased region" description="Polar residues" evidence="5">
    <location>
        <begin position="8"/>
        <end position="26"/>
    </location>
</feature>
<feature type="transmembrane region" description="Helical" evidence="6">
    <location>
        <begin position="559"/>
        <end position="581"/>
    </location>
</feature>
<comment type="caution">
    <text evidence="8">The sequence shown here is derived from an EMBL/GenBank/DDBJ whole genome shotgun (WGS) entry which is preliminary data.</text>
</comment>
<dbReference type="GO" id="GO:0015179">
    <property type="term" value="F:L-amino acid transmembrane transporter activity"/>
    <property type="evidence" value="ECO:0007669"/>
    <property type="project" value="TreeGrafter"/>
</dbReference>
<sequence>METETVKSRTLPQYSDGSPYGSINGNNGTTENSKKGLSLWLASIFIVGEMAGSGVLALPRAVADAGWGGIGLIFFCGGISLYSGICLGHCWSMVEERYEGYKEKSRYPYPCIAEKAYGMKMRYFVSFCIDINLFGVAVVFLLLSSQLIGTLAASWGISFCYWILIFAAILCPLMWLGTPEDFWPAAVIALGTTVTACVILIVLIAEEAVSVGSVKYPAPSVKSFFLSYGTMLFAFGGAASFPTFQNDMRDRTLFPKAATFGFLALLALYMPVAILGYYVYGDSLQANVLDSLPFSVAKSAISVMLALHMFFAFLLVINAPAQDIEEFFKLPKNFGWKRVTLRTIIMVAAAFVALSVPRFGKVLNLVGGSATTLTSVIFPCLFYFKLCSQQDPTWPVRSISLLEKMEDIFTEGGDDTNEDDTSKTTGHESKGLSFWIASVFIVGQMAGSGVLALPAAMRDAGWSGIPLLLFSCLNSLYAGICLGRCWSILEERYEEYKGKVFVSFCIDVNLFGVAIVFLLLSSQLIASVAHNSGVTFCYWVLILAVCLCPLMWLGTPDDFWPAAVIALGTTITACVLLIVLIARDAASSIHPNYPSPDPTKFFLAFGTIYFSFGGAASFPTFQNDMKNRNDFAKAATMGFAFLLLLYLPVAILGYVTYGDKVQDDVIDSISNSTVKSVIQVLLALHMLFAFLLVINASSQEFEEFFKIPNKFGWKRVVIRSSMMLFIIFMAQSIPKFGKVLSLVGGSAITLTASVFPCIFYYRLCSLTQSDWPERYIPLHEKIYLIVIIVYGILGGCMSTYAAVNGIVQPDSFVPPCYEYDKKEIDESSKTNDIEEKKGISVWIASIFIAGQMAGSGVLALPASLLAAGWGGIPLLIFLCLNALYAGICLGRCWSILEERYEEYRTKFRYPYPAIAYRAYGRKTKYFVSFCIHVNLFGVVIVFLLLSSQLISSVAEELGISFCYWILILSALICPLMWLGTPDDFWPAAVLALATTFVACIMLIALIIRDLSEARPAVYPPTSVPNYFLSFGTIYFSFGGAASFPTFQNDMKNRDEFSKAATIGFVVILLLYLPVAILGYVVYGDKLMPDVLQSISPSVIKNIIQMLLALHMIFAFLLVINPASQEFEEFFKVSKDFGWKRVAIRSTMMLFILFVALSVPKFGKVLNFVGGSAITLTASVFPCIFYYRLCSQKDPNWPERYIPLHEKIYLIVIIVCGIVGGSISSYAAFIEIVAPHSFNPPCYVNLTAASIP</sequence>
<comment type="subcellular location">
    <subcellularLocation>
        <location evidence="1">Membrane</location>
        <topology evidence="1">Multi-pass membrane protein</topology>
    </subcellularLocation>
</comment>
<evidence type="ECO:0000256" key="2">
    <source>
        <dbReference type="ARBA" id="ARBA00022692"/>
    </source>
</evidence>
<feature type="transmembrane region" description="Helical" evidence="6">
    <location>
        <begin position="1164"/>
        <end position="1186"/>
    </location>
</feature>
<accession>A0A8T0E972</accession>
<feature type="transmembrane region" description="Helical" evidence="6">
    <location>
        <begin position="362"/>
        <end position="384"/>
    </location>
</feature>
<feature type="transmembrane region" description="Helical" evidence="6">
    <location>
        <begin position="225"/>
        <end position="245"/>
    </location>
</feature>
<dbReference type="Proteomes" id="UP000807504">
    <property type="component" value="Unassembled WGS sequence"/>
</dbReference>
<evidence type="ECO:0000313" key="9">
    <source>
        <dbReference type="Proteomes" id="UP000807504"/>
    </source>
</evidence>
<evidence type="ECO:0000256" key="3">
    <source>
        <dbReference type="ARBA" id="ARBA00022989"/>
    </source>
</evidence>
<organism evidence="8 9">
    <name type="scientific">Argiope bruennichi</name>
    <name type="common">Wasp spider</name>
    <name type="synonym">Aranea bruennichi</name>
    <dbReference type="NCBI Taxonomy" id="94029"/>
    <lineage>
        <taxon>Eukaryota</taxon>
        <taxon>Metazoa</taxon>
        <taxon>Ecdysozoa</taxon>
        <taxon>Arthropoda</taxon>
        <taxon>Chelicerata</taxon>
        <taxon>Arachnida</taxon>
        <taxon>Araneae</taxon>
        <taxon>Araneomorphae</taxon>
        <taxon>Entelegynae</taxon>
        <taxon>Araneoidea</taxon>
        <taxon>Araneidae</taxon>
        <taxon>Argiope</taxon>
    </lineage>
</organism>
<dbReference type="PANTHER" id="PTHR22950">
    <property type="entry name" value="AMINO ACID TRANSPORTER"/>
    <property type="match status" value="1"/>
</dbReference>
<feature type="transmembrane region" description="Helical" evidence="6">
    <location>
        <begin position="70"/>
        <end position="94"/>
    </location>
</feature>
<feature type="transmembrane region" description="Helical" evidence="6">
    <location>
        <begin position="1102"/>
        <end position="1120"/>
    </location>
</feature>
<evidence type="ECO:0000256" key="6">
    <source>
        <dbReference type="SAM" id="Phobius"/>
    </source>
</evidence>
<dbReference type="EMBL" id="JABXBU010002230">
    <property type="protein sequence ID" value="KAF8767880.1"/>
    <property type="molecule type" value="Genomic_DNA"/>
</dbReference>
<reference evidence="8" key="2">
    <citation type="submission" date="2020-06" db="EMBL/GenBank/DDBJ databases">
        <authorList>
            <person name="Sheffer M."/>
        </authorList>
    </citation>
    <scope>NUCLEOTIDE SEQUENCE</scope>
</reference>
<evidence type="ECO:0000256" key="5">
    <source>
        <dbReference type="SAM" id="MobiDB-lite"/>
    </source>
</evidence>
<feature type="transmembrane region" description="Helical" evidence="6">
    <location>
        <begin position="925"/>
        <end position="945"/>
    </location>
</feature>
<feature type="transmembrane region" description="Helical" evidence="6">
    <location>
        <begin position="300"/>
        <end position="319"/>
    </location>
</feature>
<evidence type="ECO:0000313" key="8">
    <source>
        <dbReference type="EMBL" id="KAF8767880.1"/>
    </source>
</evidence>
<feature type="transmembrane region" description="Helical" evidence="6">
    <location>
        <begin position="957"/>
        <end position="978"/>
    </location>
</feature>
<feature type="transmembrane region" description="Helical" evidence="6">
    <location>
        <begin position="155"/>
        <end position="175"/>
    </location>
</feature>
<protein>
    <submittedName>
        <fullName evidence="8">Amino acid transporter AVT1J like protein</fullName>
    </submittedName>
</protein>
<feature type="transmembrane region" description="Helical" evidence="6">
    <location>
        <begin position="634"/>
        <end position="657"/>
    </location>
</feature>
<feature type="transmembrane region" description="Helical" evidence="6">
    <location>
        <begin position="782"/>
        <end position="803"/>
    </location>
</feature>
<dbReference type="Pfam" id="PF01490">
    <property type="entry name" value="Aa_trans"/>
    <property type="match status" value="3"/>
</dbReference>
<evidence type="ECO:0000256" key="1">
    <source>
        <dbReference type="ARBA" id="ARBA00004141"/>
    </source>
</evidence>
<keyword evidence="3 6" id="KW-1133">Transmembrane helix</keyword>
<feature type="transmembrane region" description="Helical" evidence="6">
    <location>
        <begin position="1059"/>
        <end position="1082"/>
    </location>
</feature>
<feature type="transmembrane region" description="Helical" evidence="6">
    <location>
        <begin position="432"/>
        <end position="453"/>
    </location>
</feature>
<dbReference type="FunFam" id="1.20.1740.10:FF:000052">
    <property type="entry name" value="Lysine histidine transporter-like 3"/>
    <property type="match status" value="3"/>
</dbReference>
<name>A0A8T0E972_ARGBR</name>
<feature type="domain" description="Amino acid transporter transmembrane" evidence="7">
    <location>
        <begin position="431"/>
        <end position="801"/>
    </location>
</feature>
<dbReference type="PANTHER" id="PTHR22950:SF703">
    <property type="entry name" value="AMINO ACID TRANSPORTER TRANSMEMBRANE DOMAIN-CONTAINING PROTEIN"/>
    <property type="match status" value="1"/>
</dbReference>
<dbReference type="GO" id="GO:0005774">
    <property type="term" value="C:vacuolar membrane"/>
    <property type="evidence" value="ECO:0007669"/>
    <property type="project" value="TreeGrafter"/>
</dbReference>
<dbReference type="InterPro" id="IPR013057">
    <property type="entry name" value="AA_transpt_TM"/>
</dbReference>